<evidence type="ECO:0000313" key="2">
    <source>
        <dbReference type="Proteomes" id="UP000005396"/>
    </source>
</evidence>
<organism evidence="1 2">
    <name type="scientific">Enterocloster bolteae (strain ATCC BAA-613 / DSM 15670 / CCUG 46953 / JCM 12243 / WAL 16351)</name>
    <name type="common">Clostridium bolteae</name>
    <dbReference type="NCBI Taxonomy" id="411902"/>
    <lineage>
        <taxon>Bacteria</taxon>
        <taxon>Bacillati</taxon>
        <taxon>Bacillota</taxon>
        <taxon>Clostridia</taxon>
        <taxon>Lachnospirales</taxon>
        <taxon>Lachnospiraceae</taxon>
        <taxon>Enterocloster</taxon>
    </lineage>
</organism>
<reference evidence="1 2" key="1">
    <citation type="submission" date="2007-08" db="EMBL/GenBank/DDBJ databases">
        <authorList>
            <person name="Fulton L."/>
            <person name="Clifton S."/>
            <person name="Fulton B."/>
            <person name="Xu J."/>
            <person name="Minx P."/>
            <person name="Pepin K.H."/>
            <person name="Johnson M."/>
            <person name="Thiruvilangam P."/>
            <person name="Bhonagiri V."/>
            <person name="Nash W.E."/>
            <person name="Mardis E.R."/>
            <person name="Wilson R.K."/>
        </authorList>
    </citation>
    <scope>NUCLEOTIDE SEQUENCE [LARGE SCALE GENOMIC DNA]</scope>
    <source>
        <strain evidence="2">ATCC BAA-613 / DSM 15670 / CCUG 46953 / JCM 12243 / WAL 16351</strain>
    </source>
</reference>
<dbReference type="Proteomes" id="UP000005396">
    <property type="component" value="Unassembled WGS sequence"/>
</dbReference>
<dbReference type="EMBL" id="ABCC02000021">
    <property type="protein sequence ID" value="EDP17777.1"/>
    <property type="molecule type" value="Genomic_DNA"/>
</dbReference>
<reference evidence="1 2" key="2">
    <citation type="submission" date="2007-09" db="EMBL/GenBank/DDBJ databases">
        <title>Draft genome sequence of Clostridium bolteae (ATCC BAA-613).</title>
        <authorList>
            <person name="Sudarsanam P."/>
            <person name="Ley R."/>
            <person name="Guruge J."/>
            <person name="Turnbaugh P.J."/>
            <person name="Mahowald M."/>
            <person name="Liep D."/>
            <person name="Gordon J."/>
        </authorList>
    </citation>
    <scope>NUCLEOTIDE SEQUENCE [LARGE SCALE GENOMIC DNA]</scope>
    <source>
        <strain evidence="2">ATCC BAA-613 / DSM 15670 / CCUG 46953 / JCM 12243 / WAL 16351</strain>
    </source>
</reference>
<accession>A8RMT4</accession>
<dbReference type="AlphaFoldDB" id="A8RMT4"/>
<comment type="caution">
    <text evidence="1">The sequence shown here is derived from an EMBL/GenBank/DDBJ whole genome shotgun (WGS) entry which is preliminary data.</text>
</comment>
<dbReference type="HOGENOM" id="CLU_3097296_0_0_9"/>
<name>A8RMT4_ENTBW</name>
<dbReference type="PaxDb" id="411902-CLOBOL_02019"/>
<evidence type="ECO:0000313" key="1">
    <source>
        <dbReference type="EMBL" id="EDP17777.1"/>
    </source>
</evidence>
<gene>
    <name evidence="1" type="ORF">CLOBOL_02019</name>
</gene>
<sequence length="51" mass="6225">MAYKVVPSLYYKNVTCQVKIIKQVLQEYKKWREKALNLECLCKKWRMNSNI</sequence>
<protein>
    <submittedName>
        <fullName evidence="1">Uncharacterized protein</fullName>
    </submittedName>
</protein>
<proteinExistence type="predicted"/>